<evidence type="ECO:0000259" key="2">
    <source>
        <dbReference type="Pfam" id="PF09994"/>
    </source>
</evidence>
<evidence type="ECO:0000256" key="1">
    <source>
        <dbReference type="SAM" id="MobiDB-lite"/>
    </source>
</evidence>
<dbReference type="HOGENOM" id="CLU_005049_0_1_1"/>
<dbReference type="InParanoid" id="G2WV99"/>
<keyword evidence="4" id="KW-1185">Reference proteome</keyword>
<proteinExistence type="predicted"/>
<feature type="region of interest" description="Disordered" evidence="1">
    <location>
        <begin position="668"/>
        <end position="701"/>
    </location>
</feature>
<sequence>MSLVHEPVVRGLVSGGACVLVDNPGISKSGSPPCRLRAGATCGSEGDSFRQISLLAAKVVKRQSSYNPSLSMAHILGQAGTQAKSSNVAMDPMNPTNASQNADNWHRTRKLVLCFDGTGNKFHGDESDSNILKIFRMLDSSSDDQYQYYQPRFLAEMLDYVGLLAHGNEEMVIFAWNAFSQWQCRRANSTPEGKEDKEKMYKFLKGFRETFSRPIRRIRFLGLFDCVNSVPRFETAWMQRDKFPYTARSSAKVIRHAVSIDERRAKFRQDLIYQEKKKCKKSKKDALGHSLMEKNPLNDKLHGFQEKYRPGKRVALDPNDIPGSAGRGRGAPNELLPDDADHPVRYRNRSRSRSRATSRGMSDNTSLASRAPVPDAGYDSDDDEQDIDEVWFAGGHADIGGGWDVIPGQKSSSHVPLVWMVREAMRAGLSLDVRQLEEIGCIECADDHEEECEAAHMDIPEIHIDAPSPGVSSPDVLEQDVQDKPAQPGDARFKFEEMLRDAHLSDLHDSLRFGRGVPRLSVCGWRFMEWMPFRRLDLRPDGSWKPIRWPLPRGEVRDIPENVRVHGSVIRRLEMDPTYRPGNLIIGGGGRGVRTASEKHGIGEWICVKGKGDPVEEIWDPPLLCLAHLPRAANTPQPCWHRTLSFQCRQRPPTRSVADHRCARHNLTLVGTPQQQSNGNGVDRRDVSTQSTEMDTKNDGYGRWQEQALLL</sequence>
<accession>G2WV99</accession>
<organism evidence="3 4">
    <name type="scientific">Verticillium dahliae (strain VdLs.17 / ATCC MYA-4575 / FGSC 10137)</name>
    <name type="common">Verticillium wilt</name>
    <dbReference type="NCBI Taxonomy" id="498257"/>
    <lineage>
        <taxon>Eukaryota</taxon>
        <taxon>Fungi</taxon>
        <taxon>Dikarya</taxon>
        <taxon>Ascomycota</taxon>
        <taxon>Pezizomycotina</taxon>
        <taxon>Sordariomycetes</taxon>
        <taxon>Hypocreomycetidae</taxon>
        <taxon>Glomerellales</taxon>
        <taxon>Plectosphaerellaceae</taxon>
        <taxon>Verticillium</taxon>
    </lineage>
</organism>
<dbReference type="PANTHER" id="PTHR33840">
    <property type="match status" value="1"/>
</dbReference>
<protein>
    <recommendedName>
        <fullName evidence="2">T6SS Phospholipase effector Tle1-like catalytic domain-containing protein</fullName>
    </recommendedName>
</protein>
<dbReference type="FunCoup" id="G2WV99">
    <property type="interactions" value="18"/>
</dbReference>
<dbReference type="InterPro" id="IPR018712">
    <property type="entry name" value="Tle1-like_cat"/>
</dbReference>
<reference evidence="3 4" key="1">
    <citation type="submission" date="2008-03" db="EMBL/GenBank/DDBJ databases">
        <title>The Genome Sequence of Verticillium dahliae VdLs.17.</title>
        <authorList>
            <consortium name="The Broad Institute Genome Sequencing Platform"/>
            <person name="Ma L.-J.J."/>
            <person name="Klosterman S.J."/>
            <person name="Subbarao K."/>
            <person name="Dobinson K."/>
            <person name="Veronese P."/>
            <person name="Kang S."/>
            <person name="Gold S.E."/>
            <person name="Young S."/>
            <person name="Jaffe D."/>
            <person name="Gnerre S."/>
            <person name="Berlin A."/>
            <person name="Heiman D."/>
            <person name="Hepburn T."/>
            <person name="Sykes S."/>
            <person name="Alvarado L."/>
            <person name="Kodira C.D."/>
            <person name="Lander E."/>
            <person name="Galagan J."/>
            <person name="Nusbaum C."/>
            <person name="Birren B."/>
        </authorList>
    </citation>
    <scope>NUCLEOTIDE SEQUENCE [LARGE SCALE GENOMIC DNA]</scope>
    <source>
        <strain evidence="4">VdLs.17 / ATCC MYA-4575 / FGSC 10137</strain>
    </source>
</reference>
<dbReference type="EMBL" id="DS572697">
    <property type="protein sequence ID" value="EGY20224.1"/>
    <property type="molecule type" value="Genomic_DNA"/>
</dbReference>
<dbReference type="PANTHER" id="PTHR33840:SF2">
    <property type="entry name" value="TLE1 PHOSPHOLIPASE DOMAIN-CONTAINING PROTEIN"/>
    <property type="match status" value="1"/>
</dbReference>
<feature type="compositionally biased region" description="Basic residues" evidence="1">
    <location>
        <begin position="345"/>
        <end position="356"/>
    </location>
</feature>
<evidence type="ECO:0000313" key="3">
    <source>
        <dbReference type="EMBL" id="EGY20224.1"/>
    </source>
</evidence>
<dbReference type="OMA" id="FENAWMQ"/>
<feature type="region of interest" description="Disordered" evidence="1">
    <location>
        <begin position="283"/>
        <end position="302"/>
    </location>
</feature>
<name>G2WV99_VERDV</name>
<dbReference type="AlphaFoldDB" id="G2WV99"/>
<gene>
    <name evidence="3" type="ORF">VDAG_02240</name>
</gene>
<dbReference type="Pfam" id="PF09994">
    <property type="entry name" value="T6SS_Tle1-like_cat"/>
    <property type="match status" value="1"/>
</dbReference>
<dbReference type="OrthoDB" id="3162439at2759"/>
<dbReference type="GeneID" id="20703703"/>
<feature type="region of interest" description="Disordered" evidence="1">
    <location>
        <begin position="309"/>
        <end position="383"/>
    </location>
</feature>
<feature type="compositionally biased region" description="Polar residues" evidence="1">
    <location>
        <begin position="669"/>
        <end position="680"/>
    </location>
</feature>
<dbReference type="Proteomes" id="UP000001611">
    <property type="component" value="Chromosome 7"/>
</dbReference>
<dbReference type="RefSeq" id="XP_009656564.1">
    <property type="nucleotide sequence ID" value="XM_009658269.1"/>
</dbReference>
<dbReference type="eggNOG" id="ENOG502QPR9">
    <property type="taxonomic scope" value="Eukaryota"/>
</dbReference>
<evidence type="ECO:0000313" key="4">
    <source>
        <dbReference type="Proteomes" id="UP000001611"/>
    </source>
</evidence>
<feature type="domain" description="T6SS Phospholipase effector Tle1-like catalytic" evidence="2">
    <location>
        <begin position="149"/>
        <end position="423"/>
    </location>
</feature>
<dbReference type="KEGG" id="vda:VDAG_02240"/>